<dbReference type="RefSeq" id="WP_263412359.1">
    <property type="nucleotide sequence ID" value="NZ_BAABBH010000001.1"/>
</dbReference>
<protein>
    <submittedName>
        <fullName evidence="1">Uncharacterized protein</fullName>
    </submittedName>
</protein>
<gene>
    <name evidence="1" type="ORF">ACK2TP_10280</name>
</gene>
<dbReference type="EMBL" id="JBJYXY010000001">
    <property type="protein sequence ID" value="MFN2976151.1"/>
    <property type="molecule type" value="Genomic_DNA"/>
</dbReference>
<comment type="caution">
    <text evidence="1">The sequence shown here is derived from an EMBL/GenBank/DDBJ whole genome shotgun (WGS) entry which is preliminary data.</text>
</comment>
<reference evidence="1 2" key="1">
    <citation type="submission" date="2024-12" db="EMBL/GenBank/DDBJ databases">
        <authorList>
            <person name="Lee Y."/>
        </authorList>
    </citation>
    <scope>NUCLEOTIDE SEQUENCE [LARGE SCALE GENOMIC DNA]</scope>
    <source>
        <strain evidence="1 2">03SUJ4</strain>
    </source>
</reference>
<name>A0ABW9KML0_9BACT</name>
<evidence type="ECO:0000313" key="2">
    <source>
        <dbReference type="Proteomes" id="UP001634747"/>
    </source>
</evidence>
<sequence length="158" mass="17269">MASSDDANGAFTAHISASCDSAQHVAIAYFTDHHLYSGTQPTGAGFTSTTRLRNEKLSLLPSGKALFLDRYSIRKYSVRKVLSPFRSFDNFQLAGQFVLSSSSAGGCDASLAFRFSAYTFVWPLAAIDDGYRTAFESNGKLERLYLEALIAKVEADKQ</sequence>
<organism evidence="1 2">
    <name type="scientific">Terriglobus aquaticus</name>
    <dbReference type="NCBI Taxonomy" id="940139"/>
    <lineage>
        <taxon>Bacteria</taxon>
        <taxon>Pseudomonadati</taxon>
        <taxon>Acidobacteriota</taxon>
        <taxon>Terriglobia</taxon>
        <taxon>Terriglobales</taxon>
        <taxon>Acidobacteriaceae</taxon>
        <taxon>Terriglobus</taxon>
    </lineage>
</organism>
<keyword evidence="2" id="KW-1185">Reference proteome</keyword>
<evidence type="ECO:0000313" key="1">
    <source>
        <dbReference type="EMBL" id="MFN2976151.1"/>
    </source>
</evidence>
<proteinExistence type="predicted"/>
<accession>A0ABW9KML0</accession>
<dbReference type="Proteomes" id="UP001634747">
    <property type="component" value="Unassembled WGS sequence"/>
</dbReference>